<evidence type="ECO:0000313" key="2">
    <source>
        <dbReference type="Proteomes" id="UP000805193"/>
    </source>
</evidence>
<sequence>MNNGIIVPMVCGLLPNTTKKTYRRFFSVVIDNVRPCAVRVLYTDFEIAAINAARDVISDIRIQGCFFHLAQSVHRKLCALGFQARYGTDEAFAVKKIQVDPDLAALANAAAITPDSRRGTLVSREELRAAQLFDGRCQKKDWTSASLRVKYTSGWPRSSTTGTLHHAAQIADGAIAV</sequence>
<accession>A0AC60QQL1</accession>
<gene>
    <name evidence="1" type="ORF">HPB47_016946</name>
</gene>
<dbReference type="EMBL" id="JABSTQ010005755">
    <property type="protein sequence ID" value="KAG0438597.1"/>
    <property type="molecule type" value="Genomic_DNA"/>
</dbReference>
<evidence type="ECO:0000313" key="1">
    <source>
        <dbReference type="EMBL" id="KAG0438597.1"/>
    </source>
</evidence>
<organism evidence="1 2">
    <name type="scientific">Ixodes persulcatus</name>
    <name type="common">Taiga tick</name>
    <dbReference type="NCBI Taxonomy" id="34615"/>
    <lineage>
        <taxon>Eukaryota</taxon>
        <taxon>Metazoa</taxon>
        <taxon>Ecdysozoa</taxon>
        <taxon>Arthropoda</taxon>
        <taxon>Chelicerata</taxon>
        <taxon>Arachnida</taxon>
        <taxon>Acari</taxon>
        <taxon>Parasitiformes</taxon>
        <taxon>Ixodida</taxon>
        <taxon>Ixodoidea</taxon>
        <taxon>Ixodidae</taxon>
        <taxon>Ixodinae</taxon>
        <taxon>Ixodes</taxon>
    </lineage>
</organism>
<keyword evidence="2" id="KW-1185">Reference proteome</keyword>
<name>A0AC60QQL1_IXOPE</name>
<dbReference type="Proteomes" id="UP000805193">
    <property type="component" value="Unassembled WGS sequence"/>
</dbReference>
<reference evidence="1 2" key="1">
    <citation type="journal article" date="2020" name="Cell">
        <title>Large-Scale Comparative Analyses of Tick Genomes Elucidate Their Genetic Diversity and Vector Capacities.</title>
        <authorList>
            <consortium name="Tick Genome and Microbiome Consortium (TIGMIC)"/>
            <person name="Jia N."/>
            <person name="Wang J."/>
            <person name="Shi W."/>
            <person name="Du L."/>
            <person name="Sun Y."/>
            <person name="Zhan W."/>
            <person name="Jiang J.F."/>
            <person name="Wang Q."/>
            <person name="Zhang B."/>
            <person name="Ji P."/>
            <person name="Bell-Sakyi L."/>
            <person name="Cui X.M."/>
            <person name="Yuan T.T."/>
            <person name="Jiang B.G."/>
            <person name="Yang W.F."/>
            <person name="Lam T.T."/>
            <person name="Chang Q.C."/>
            <person name="Ding S.J."/>
            <person name="Wang X.J."/>
            <person name="Zhu J.G."/>
            <person name="Ruan X.D."/>
            <person name="Zhao L."/>
            <person name="Wei J.T."/>
            <person name="Ye R.Z."/>
            <person name="Que T.C."/>
            <person name="Du C.H."/>
            <person name="Zhou Y.H."/>
            <person name="Cheng J.X."/>
            <person name="Dai P.F."/>
            <person name="Guo W.B."/>
            <person name="Han X.H."/>
            <person name="Huang E.J."/>
            <person name="Li L.F."/>
            <person name="Wei W."/>
            <person name="Gao Y.C."/>
            <person name="Liu J.Z."/>
            <person name="Shao H.Z."/>
            <person name="Wang X."/>
            <person name="Wang C.C."/>
            <person name="Yang T.C."/>
            <person name="Huo Q.B."/>
            <person name="Li W."/>
            <person name="Chen H.Y."/>
            <person name="Chen S.E."/>
            <person name="Zhou L.G."/>
            <person name="Ni X.B."/>
            <person name="Tian J.H."/>
            <person name="Sheng Y."/>
            <person name="Liu T."/>
            <person name="Pan Y.S."/>
            <person name="Xia L.Y."/>
            <person name="Li J."/>
            <person name="Zhao F."/>
            <person name="Cao W.C."/>
        </authorList>
    </citation>
    <scope>NUCLEOTIDE SEQUENCE [LARGE SCALE GENOMIC DNA]</scope>
    <source>
        <strain evidence="1">Iper-2018</strain>
    </source>
</reference>
<proteinExistence type="predicted"/>
<comment type="caution">
    <text evidence="1">The sequence shown here is derived from an EMBL/GenBank/DDBJ whole genome shotgun (WGS) entry which is preliminary data.</text>
</comment>
<protein>
    <submittedName>
        <fullName evidence="1">Uncharacterized protein</fullName>
    </submittedName>
</protein>